<keyword evidence="4" id="KW-1015">Disulfide bond</keyword>
<dbReference type="FunFam" id="3.10.450.10:FF:000003">
    <property type="entry name" value="Cathelicidin antimicrobial peptide"/>
    <property type="match status" value="1"/>
</dbReference>
<dbReference type="GeneTree" id="ENSGT00390000000410"/>
<dbReference type="GO" id="GO:0050829">
    <property type="term" value="P:defense response to Gram-negative bacterium"/>
    <property type="evidence" value="ECO:0007669"/>
    <property type="project" value="TreeGrafter"/>
</dbReference>
<evidence type="ECO:0000256" key="1">
    <source>
        <dbReference type="ARBA" id="ARBA00004613"/>
    </source>
</evidence>
<gene>
    <name evidence="6" type="primary">LOC115611123</name>
</gene>
<feature type="region of interest" description="Disordered" evidence="5">
    <location>
        <begin position="1"/>
        <end position="25"/>
    </location>
</feature>
<dbReference type="InParanoid" id="A0A672TQV2"/>
<dbReference type="GO" id="GO:0045087">
    <property type="term" value="P:innate immune response"/>
    <property type="evidence" value="ECO:0007669"/>
    <property type="project" value="TreeGrafter"/>
</dbReference>
<protein>
    <recommendedName>
        <fullName evidence="8">CTHL2 protein</fullName>
    </recommendedName>
</protein>
<name>A0A672TQV2_STRHB</name>
<dbReference type="AlphaFoldDB" id="A0A672TQV2"/>
<keyword evidence="3" id="KW-0964">Secreted</keyword>
<reference evidence="6" key="2">
    <citation type="submission" date="2025-08" db="UniProtKB">
        <authorList>
            <consortium name="Ensembl"/>
        </authorList>
    </citation>
    <scope>IDENTIFICATION</scope>
</reference>
<evidence type="ECO:0000256" key="2">
    <source>
        <dbReference type="ARBA" id="ARBA00005320"/>
    </source>
</evidence>
<evidence type="ECO:0000313" key="7">
    <source>
        <dbReference type="Proteomes" id="UP000472266"/>
    </source>
</evidence>
<dbReference type="GO" id="GO:0061844">
    <property type="term" value="P:antimicrobial humoral immune response mediated by antimicrobial peptide"/>
    <property type="evidence" value="ECO:0007669"/>
    <property type="project" value="TreeGrafter"/>
</dbReference>
<evidence type="ECO:0000313" key="6">
    <source>
        <dbReference type="Ensembl" id="ENSSHBP00005003321.1"/>
    </source>
</evidence>
<dbReference type="PANTHER" id="PTHR10206:SF0">
    <property type="entry name" value="CATHELICIDIN B1-RELATED"/>
    <property type="match status" value="1"/>
</dbReference>
<dbReference type="GO" id="GO:0050830">
    <property type="term" value="P:defense response to Gram-positive bacterium"/>
    <property type="evidence" value="ECO:0007669"/>
    <property type="project" value="TreeGrafter"/>
</dbReference>
<evidence type="ECO:0000256" key="3">
    <source>
        <dbReference type="ARBA" id="ARBA00022525"/>
    </source>
</evidence>
<feature type="region of interest" description="Disordered" evidence="5">
    <location>
        <begin position="75"/>
        <end position="94"/>
    </location>
</feature>
<dbReference type="GO" id="GO:0005615">
    <property type="term" value="C:extracellular space"/>
    <property type="evidence" value="ECO:0007669"/>
    <property type="project" value="TreeGrafter"/>
</dbReference>
<dbReference type="FunCoup" id="A0A672TQV2">
    <property type="interactions" value="37"/>
</dbReference>
<dbReference type="SUPFAM" id="SSF54403">
    <property type="entry name" value="Cystatin/monellin"/>
    <property type="match status" value="1"/>
</dbReference>
<comment type="subcellular location">
    <subcellularLocation>
        <location evidence="1">Secreted</location>
    </subcellularLocation>
</comment>
<dbReference type="InterPro" id="IPR046350">
    <property type="entry name" value="Cystatin_sf"/>
</dbReference>
<sequence length="255" mass="26945">MGQLLGFGAGAPMPAMGSHNSPQGAPWDTLGSGAMSPKVTRCDSASAWGTLRTPPPRVPPTVTATLWAGARHFRRGEVPQPPGAGIKGDAGGGRGTRMPSSWALVLAVLGGACALPAPAPLAYTQVLTQAVESFNQRPEVQNAFRLLSADPEPAPGLELTMLRALNFSMMETECSPSARMNPEDCDFKENGVIKECSGPVQFLQSSPEIDLHCNDASSNPVLVQRGRFGRFLGKVRHFRPKIKIYGKVGVSVTVG</sequence>
<dbReference type="Pfam" id="PF00666">
    <property type="entry name" value="Cathelicidins"/>
    <property type="match status" value="1"/>
</dbReference>
<dbReference type="GO" id="GO:0001530">
    <property type="term" value="F:lipopolysaccharide binding"/>
    <property type="evidence" value="ECO:0007669"/>
    <property type="project" value="TreeGrafter"/>
</dbReference>
<proteinExistence type="inferred from homology"/>
<evidence type="ECO:0008006" key="8">
    <source>
        <dbReference type="Google" id="ProtNLM"/>
    </source>
</evidence>
<reference evidence="6" key="3">
    <citation type="submission" date="2025-09" db="UniProtKB">
        <authorList>
            <consortium name="Ensembl"/>
        </authorList>
    </citation>
    <scope>IDENTIFICATION</scope>
</reference>
<evidence type="ECO:0000256" key="5">
    <source>
        <dbReference type="SAM" id="MobiDB-lite"/>
    </source>
</evidence>
<dbReference type="PANTHER" id="PTHR10206">
    <property type="entry name" value="CATHELICIDIN"/>
    <property type="match status" value="1"/>
</dbReference>
<organism evidence="6 7">
    <name type="scientific">Strigops habroptila</name>
    <name type="common">Kakapo</name>
    <dbReference type="NCBI Taxonomy" id="2489341"/>
    <lineage>
        <taxon>Eukaryota</taxon>
        <taxon>Metazoa</taxon>
        <taxon>Chordata</taxon>
        <taxon>Craniata</taxon>
        <taxon>Vertebrata</taxon>
        <taxon>Euteleostomi</taxon>
        <taxon>Archelosauria</taxon>
        <taxon>Archosauria</taxon>
        <taxon>Dinosauria</taxon>
        <taxon>Saurischia</taxon>
        <taxon>Theropoda</taxon>
        <taxon>Coelurosauria</taxon>
        <taxon>Aves</taxon>
        <taxon>Neognathae</taxon>
        <taxon>Neoaves</taxon>
        <taxon>Telluraves</taxon>
        <taxon>Australaves</taxon>
        <taxon>Psittaciformes</taxon>
        <taxon>Psittacidae</taxon>
        <taxon>Strigops</taxon>
    </lineage>
</organism>
<keyword evidence="7" id="KW-1185">Reference proteome</keyword>
<reference evidence="6 7" key="1">
    <citation type="submission" date="2019-11" db="EMBL/GenBank/DDBJ databases">
        <title>Strigops habroptila (kakapo) genome, bStrHab1, primary haplotype, v2.</title>
        <authorList>
            <person name="Jarvis E.D."/>
            <person name="Howard J."/>
            <person name="Rhie A."/>
            <person name="Phillippy A."/>
            <person name="Korlach J."/>
            <person name="Digby A."/>
            <person name="Iorns D."/>
            <person name="Eason D."/>
            <person name="Robertson B."/>
            <person name="Raemaekers T."/>
            <person name="Howe K."/>
            <person name="Lewin H."/>
            <person name="Damas J."/>
            <person name="Hastie A."/>
            <person name="Tracey A."/>
            <person name="Chow W."/>
            <person name="Fedrigo O."/>
        </authorList>
    </citation>
    <scope>NUCLEOTIDE SEQUENCE [LARGE SCALE GENOMIC DNA]</scope>
</reference>
<dbReference type="InterPro" id="IPR001894">
    <property type="entry name" value="Cathelicidin-like"/>
</dbReference>
<comment type="similarity">
    <text evidence="2">Belongs to the cathelicidin family.</text>
</comment>
<evidence type="ECO:0000256" key="4">
    <source>
        <dbReference type="ARBA" id="ARBA00023157"/>
    </source>
</evidence>
<accession>A0A672TQV2</accession>
<feature type="compositionally biased region" description="Gly residues" evidence="5">
    <location>
        <begin position="85"/>
        <end position="94"/>
    </location>
</feature>
<dbReference type="Proteomes" id="UP000472266">
    <property type="component" value="Chromosome 1"/>
</dbReference>
<dbReference type="Gene3D" id="3.10.450.10">
    <property type="match status" value="1"/>
</dbReference>
<dbReference type="Ensembl" id="ENSSHBT00005004059.1">
    <property type="protein sequence ID" value="ENSSHBP00005003321.1"/>
    <property type="gene ID" value="ENSSHBG00005003007.1"/>
</dbReference>